<evidence type="ECO:0000256" key="22">
    <source>
        <dbReference type="RuleBase" id="RU000304"/>
    </source>
</evidence>
<evidence type="ECO:0000313" key="26">
    <source>
        <dbReference type="Proteomes" id="UP000325113"/>
    </source>
</evidence>
<dbReference type="Proteomes" id="UP000325113">
    <property type="component" value="Unassembled WGS sequence"/>
</dbReference>
<feature type="region of interest" description="Disordered" evidence="23">
    <location>
        <begin position="348"/>
        <end position="408"/>
    </location>
</feature>
<evidence type="ECO:0000256" key="23">
    <source>
        <dbReference type="SAM" id="MobiDB-lite"/>
    </source>
</evidence>
<dbReference type="GO" id="GO:0005634">
    <property type="term" value="C:nucleus"/>
    <property type="evidence" value="ECO:0007669"/>
    <property type="project" value="UniProtKB-SubCell"/>
</dbReference>
<evidence type="ECO:0000259" key="24">
    <source>
        <dbReference type="PROSITE" id="PS50011"/>
    </source>
</evidence>
<evidence type="ECO:0000256" key="15">
    <source>
        <dbReference type="ARBA" id="ARBA00022842"/>
    </source>
</evidence>
<evidence type="ECO:0000256" key="16">
    <source>
        <dbReference type="ARBA" id="ARBA00023212"/>
    </source>
</evidence>
<dbReference type="PROSITE" id="PS50011">
    <property type="entry name" value="PROTEIN_KINASE_DOM"/>
    <property type="match status" value="1"/>
</dbReference>
<feature type="binding site" evidence="21">
    <location>
        <position position="34"/>
    </location>
    <ligand>
        <name>ATP</name>
        <dbReference type="ChEBI" id="CHEBI:30616"/>
    </ligand>
</feature>
<sequence>MNRYKIVKPLGDGTYGSVLKAVNRQTGEIVAIKKMKKKFATWQECMQLREVKSLKKLNHPNIIRLKEVIRENNELHFVFEFMELNVYEAMKGRAKHFSETTVRNMMFQIFQGLHFMHRHGFFHRDIKPENILIRDNIVKLADFGLAREVRSRPPYTDYVSTRWYRAPEILLRSRYYNSPIDVFACGCILAELLTLRPLFPGASEAEQILKICAILGTPSSSHWPEGVRLASQVGIRLPAYPPVPLSRVVPGASPEALQLLQDTLALDPSRRPTCGQALQYPFFMQGIQVPRGPSPPGSFPGTALSSGPAAPKGPSYASGGTMGAPGVVTLPGSDEDLSRMLEAAGGGGVFDTAPMPMSSASRAGKDASGGAGSGSWQRSAPVSHSFARSEDPSPGAGGGGGDTSGVDALLSSLLGGSAAGGGYSHARDGPGAGGSSRASRGDALPRRQRDAGESSKSARDYAPSGVAPTRRQGFGHAGRSVMGGGI</sequence>
<keyword evidence="15" id="KW-0460">Magnesium</keyword>
<feature type="region of interest" description="Disordered" evidence="23">
    <location>
        <begin position="289"/>
        <end position="320"/>
    </location>
</feature>
<evidence type="ECO:0000256" key="7">
    <source>
        <dbReference type="ARBA" id="ARBA00022490"/>
    </source>
</evidence>
<evidence type="ECO:0000256" key="19">
    <source>
        <dbReference type="ARBA" id="ARBA00047899"/>
    </source>
</evidence>
<dbReference type="SUPFAM" id="SSF56112">
    <property type="entry name" value="Protein kinase-like (PK-like)"/>
    <property type="match status" value="1"/>
</dbReference>
<keyword evidence="18" id="KW-0966">Cell projection</keyword>
<dbReference type="AlphaFoldDB" id="A0A5A8DV60"/>
<evidence type="ECO:0000256" key="18">
    <source>
        <dbReference type="ARBA" id="ARBA00023273"/>
    </source>
</evidence>
<keyword evidence="11" id="KW-0479">Metal-binding</keyword>
<evidence type="ECO:0000256" key="10">
    <source>
        <dbReference type="ARBA" id="ARBA00022679"/>
    </source>
</evidence>
<keyword evidence="14 21" id="KW-0067">ATP-binding</keyword>
<keyword evidence="8 22" id="KW-0723">Serine/threonine-protein kinase</keyword>
<dbReference type="GO" id="GO:0005856">
    <property type="term" value="C:cytoskeleton"/>
    <property type="evidence" value="ECO:0007669"/>
    <property type="project" value="UniProtKB-SubCell"/>
</dbReference>
<feature type="region of interest" description="Disordered" evidence="23">
    <location>
        <begin position="421"/>
        <end position="486"/>
    </location>
</feature>
<dbReference type="InterPro" id="IPR050117">
    <property type="entry name" value="MAPK"/>
</dbReference>
<dbReference type="InterPro" id="IPR017441">
    <property type="entry name" value="Protein_kinase_ATP_BS"/>
</dbReference>
<accession>A0A5A8DV60</accession>
<reference evidence="25 26" key="1">
    <citation type="submission" date="2019-07" db="EMBL/GenBank/DDBJ databases">
        <title>Genomes of Cafeteria roenbergensis.</title>
        <authorList>
            <person name="Fischer M.G."/>
            <person name="Hackl T."/>
            <person name="Roman M."/>
        </authorList>
    </citation>
    <scope>NUCLEOTIDE SEQUENCE [LARGE SCALE GENOMIC DNA]</scope>
    <source>
        <strain evidence="25 26">Cflag</strain>
    </source>
</reference>
<dbReference type="InterPro" id="IPR000719">
    <property type="entry name" value="Prot_kinase_dom"/>
</dbReference>
<organism evidence="25 26">
    <name type="scientific">Cafeteria roenbergensis</name>
    <name type="common">Marine flagellate</name>
    <dbReference type="NCBI Taxonomy" id="33653"/>
    <lineage>
        <taxon>Eukaryota</taxon>
        <taxon>Sar</taxon>
        <taxon>Stramenopiles</taxon>
        <taxon>Bigyra</taxon>
        <taxon>Opalozoa</taxon>
        <taxon>Bicosoecida</taxon>
        <taxon>Cafeteriaceae</taxon>
        <taxon>Cafeteria</taxon>
    </lineage>
</organism>
<evidence type="ECO:0000256" key="2">
    <source>
        <dbReference type="ARBA" id="ARBA00004123"/>
    </source>
</evidence>
<dbReference type="EMBL" id="VLTM01000002">
    <property type="protein sequence ID" value="KAA0168554.1"/>
    <property type="molecule type" value="Genomic_DNA"/>
</dbReference>
<dbReference type="GO" id="GO:0005929">
    <property type="term" value="C:cilium"/>
    <property type="evidence" value="ECO:0007669"/>
    <property type="project" value="UniProtKB-SubCell"/>
</dbReference>
<gene>
    <name evidence="25" type="ORF">FNF31_00434</name>
</gene>
<evidence type="ECO:0000256" key="8">
    <source>
        <dbReference type="ARBA" id="ARBA00022527"/>
    </source>
</evidence>
<dbReference type="GO" id="GO:0005524">
    <property type="term" value="F:ATP binding"/>
    <property type="evidence" value="ECO:0007669"/>
    <property type="project" value="UniProtKB-UniRule"/>
</dbReference>
<dbReference type="InterPro" id="IPR011009">
    <property type="entry name" value="Kinase-like_dom_sf"/>
</dbReference>
<comment type="subcellular location">
    <subcellularLocation>
        <location evidence="3">Cell projection</location>
        <location evidence="3">Cilium</location>
    </subcellularLocation>
    <subcellularLocation>
        <location evidence="4">Cytoplasm</location>
        <location evidence="4">Cytoskeleton</location>
    </subcellularLocation>
    <subcellularLocation>
        <location evidence="2">Nucleus</location>
    </subcellularLocation>
</comment>
<evidence type="ECO:0000256" key="9">
    <source>
        <dbReference type="ARBA" id="ARBA00022553"/>
    </source>
</evidence>
<evidence type="ECO:0000256" key="13">
    <source>
        <dbReference type="ARBA" id="ARBA00022777"/>
    </source>
</evidence>
<dbReference type="PROSITE" id="PS00108">
    <property type="entry name" value="PROTEIN_KINASE_ST"/>
    <property type="match status" value="1"/>
</dbReference>
<dbReference type="GO" id="GO:0046872">
    <property type="term" value="F:metal ion binding"/>
    <property type="evidence" value="ECO:0007669"/>
    <property type="project" value="UniProtKB-KW"/>
</dbReference>
<dbReference type="PANTHER" id="PTHR24055">
    <property type="entry name" value="MITOGEN-ACTIVATED PROTEIN KINASE"/>
    <property type="match status" value="1"/>
</dbReference>
<dbReference type="FunFam" id="3.30.200.20:FF:000071">
    <property type="entry name" value="serine/threonine-protein kinase MAK isoform X1"/>
    <property type="match status" value="1"/>
</dbReference>
<feature type="compositionally biased region" description="Basic and acidic residues" evidence="23">
    <location>
        <begin position="439"/>
        <end position="459"/>
    </location>
</feature>
<evidence type="ECO:0000256" key="14">
    <source>
        <dbReference type="ARBA" id="ARBA00022840"/>
    </source>
</evidence>
<keyword evidence="17" id="KW-0539">Nucleus</keyword>
<keyword evidence="16" id="KW-0206">Cytoskeleton</keyword>
<evidence type="ECO:0000256" key="1">
    <source>
        <dbReference type="ARBA" id="ARBA00001946"/>
    </source>
</evidence>
<evidence type="ECO:0000256" key="6">
    <source>
        <dbReference type="ARBA" id="ARBA00012513"/>
    </source>
</evidence>
<comment type="caution">
    <text evidence="25">The sequence shown here is derived from an EMBL/GenBank/DDBJ whole genome shotgun (WGS) entry which is preliminary data.</text>
</comment>
<evidence type="ECO:0000256" key="20">
    <source>
        <dbReference type="ARBA" id="ARBA00048679"/>
    </source>
</evidence>
<name>A0A5A8DV60_CAFRO</name>
<evidence type="ECO:0000256" key="21">
    <source>
        <dbReference type="PROSITE-ProRule" id="PRU10141"/>
    </source>
</evidence>
<evidence type="ECO:0000256" key="17">
    <source>
        <dbReference type="ARBA" id="ARBA00023242"/>
    </source>
</evidence>
<dbReference type="PROSITE" id="PS00107">
    <property type="entry name" value="PROTEIN_KINASE_ATP"/>
    <property type="match status" value="1"/>
</dbReference>
<dbReference type="CDD" id="cd07830">
    <property type="entry name" value="STKc_MAK_like"/>
    <property type="match status" value="1"/>
</dbReference>
<comment type="catalytic activity">
    <reaction evidence="19">
        <text>L-threonyl-[protein] + ATP = O-phospho-L-threonyl-[protein] + ADP + H(+)</text>
        <dbReference type="Rhea" id="RHEA:46608"/>
        <dbReference type="Rhea" id="RHEA-COMP:11060"/>
        <dbReference type="Rhea" id="RHEA-COMP:11605"/>
        <dbReference type="ChEBI" id="CHEBI:15378"/>
        <dbReference type="ChEBI" id="CHEBI:30013"/>
        <dbReference type="ChEBI" id="CHEBI:30616"/>
        <dbReference type="ChEBI" id="CHEBI:61977"/>
        <dbReference type="ChEBI" id="CHEBI:456216"/>
        <dbReference type="EC" id="2.7.11.1"/>
    </reaction>
</comment>
<keyword evidence="7" id="KW-0963">Cytoplasm</keyword>
<dbReference type="FunFam" id="1.10.510.10:FF:000104">
    <property type="entry name" value="serine/threonine-protein kinase MAK isoform X1"/>
    <property type="match status" value="1"/>
</dbReference>
<comment type="catalytic activity">
    <reaction evidence="20">
        <text>L-seryl-[protein] + ATP = O-phospho-L-seryl-[protein] + ADP + H(+)</text>
        <dbReference type="Rhea" id="RHEA:17989"/>
        <dbReference type="Rhea" id="RHEA-COMP:9863"/>
        <dbReference type="Rhea" id="RHEA-COMP:11604"/>
        <dbReference type="ChEBI" id="CHEBI:15378"/>
        <dbReference type="ChEBI" id="CHEBI:29999"/>
        <dbReference type="ChEBI" id="CHEBI:30616"/>
        <dbReference type="ChEBI" id="CHEBI:83421"/>
        <dbReference type="ChEBI" id="CHEBI:456216"/>
        <dbReference type="EC" id="2.7.11.1"/>
    </reaction>
</comment>
<evidence type="ECO:0000256" key="12">
    <source>
        <dbReference type="ARBA" id="ARBA00022741"/>
    </source>
</evidence>
<evidence type="ECO:0000256" key="3">
    <source>
        <dbReference type="ARBA" id="ARBA00004138"/>
    </source>
</evidence>
<keyword evidence="13" id="KW-0418">Kinase</keyword>
<evidence type="ECO:0000256" key="5">
    <source>
        <dbReference type="ARBA" id="ARBA00006485"/>
    </source>
</evidence>
<comment type="cofactor">
    <cofactor evidence="1">
        <name>Mg(2+)</name>
        <dbReference type="ChEBI" id="CHEBI:18420"/>
    </cofactor>
</comment>
<keyword evidence="9" id="KW-0597">Phosphoprotein</keyword>
<evidence type="ECO:0000256" key="11">
    <source>
        <dbReference type="ARBA" id="ARBA00022723"/>
    </source>
</evidence>
<evidence type="ECO:0000256" key="4">
    <source>
        <dbReference type="ARBA" id="ARBA00004245"/>
    </source>
</evidence>
<comment type="similarity">
    <text evidence="5">Belongs to the protein kinase superfamily. CMGC Ser/Thr protein kinase family. CDC2/CDKX subfamily.</text>
</comment>
<dbReference type="InterPro" id="IPR008271">
    <property type="entry name" value="Ser/Thr_kinase_AS"/>
</dbReference>
<dbReference type="GO" id="GO:0004674">
    <property type="term" value="F:protein serine/threonine kinase activity"/>
    <property type="evidence" value="ECO:0007669"/>
    <property type="project" value="UniProtKB-KW"/>
</dbReference>
<evidence type="ECO:0000313" key="25">
    <source>
        <dbReference type="EMBL" id="KAA0168554.1"/>
    </source>
</evidence>
<proteinExistence type="inferred from homology"/>
<dbReference type="Gene3D" id="3.30.200.20">
    <property type="entry name" value="Phosphorylase Kinase, domain 1"/>
    <property type="match status" value="1"/>
</dbReference>
<dbReference type="EC" id="2.7.11.1" evidence="6"/>
<dbReference type="SMART" id="SM00220">
    <property type="entry name" value="S_TKc"/>
    <property type="match status" value="1"/>
</dbReference>
<feature type="domain" description="Protein kinase" evidence="24">
    <location>
        <begin position="4"/>
        <end position="283"/>
    </location>
</feature>
<keyword evidence="12 21" id="KW-0547">Nucleotide-binding</keyword>
<keyword evidence="10" id="KW-0808">Transferase</keyword>
<dbReference type="Pfam" id="PF00069">
    <property type="entry name" value="Pkinase"/>
    <property type="match status" value="1"/>
</dbReference>
<dbReference type="Gene3D" id="1.10.510.10">
    <property type="entry name" value="Transferase(Phosphotransferase) domain 1"/>
    <property type="match status" value="1"/>
</dbReference>
<protein>
    <recommendedName>
        <fullName evidence="6">non-specific serine/threonine protein kinase</fullName>
        <ecNumber evidence="6">2.7.11.1</ecNumber>
    </recommendedName>
</protein>